<feature type="repeat" description="ANK" evidence="3">
    <location>
        <begin position="72"/>
        <end position="104"/>
    </location>
</feature>
<proteinExistence type="predicted"/>
<evidence type="ECO:0000313" key="4">
    <source>
        <dbReference type="EMBL" id="CAJ1955906.1"/>
    </source>
</evidence>
<dbReference type="PROSITE" id="PS50297">
    <property type="entry name" value="ANK_REP_REGION"/>
    <property type="match status" value="2"/>
</dbReference>
<evidence type="ECO:0000256" key="3">
    <source>
        <dbReference type="PROSITE-ProRule" id="PRU00023"/>
    </source>
</evidence>
<gene>
    <name evidence="4" type="ORF">CYCCA115_LOCUS15977</name>
</gene>
<protein>
    <recommendedName>
        <fullName evidence="6">Ankyrin repeat protein</fullName>
    </recommendedName>
</protein>
<evidence type="ECO:0000256" key="1">
    <source>
        <dbReference type="ARBA" id="ARBA00022737"/>
    </source>
</evidence>
<name>A0AAD2G052_9STRA</name>
<feature type="repeat" description="ANK" evidence="3">
    <location>
        <begin position="361"/>
        <end position="383"/>
    </location>
</feature>
<dbReference type="PANTHER" id="PTHR24180">
    <property type="entry name" value="CYCLIN-DEPENDENT KINASE INHIBITOR 2C-RELATED"/>
    <property type="match status" value="1"/>
</dbReference>
<dbReference type="Gene3D" id="1.25.40.20">
    <property type="entry name" value="Ankyrin repeat-containing domain"/>
    <property type="match status" value="2"/>
</dbReference>
<dbReference type="InterPro" id="IPR051637">
    <property type="entry name" value="Ank_repeat_dom-contain_49"/>
</dbReference>
<dbReference type="SUPFAM" id="SSF48403">
    <property type="entry name" value="Ankyrin repeat"/>
    <property type="match status" value="1"/>
</dbReference>
<dbReference type="Pfam" id="PF12796">
    <property type="entry name" value="Ank_2"/>
    <property type="match status" value="2"/>
</dbReference>
<accession>A0AAD2G052</accession>
<dbReference type="InterPro" id="IPR002110">
    <property type="entry name" value="Ankyrin_rpt"/>
</dbReference>
<dbReference type="EMBL" id="CAKOGP040001903">
    <property type="protein sequence ID" value="CAJ1955906.1"/>
    <property type="molecule type" value="Genomic_DNA"/>
</dbReference>
<dbReference type="AlphaFoldDB" id="A0AAD2G052"/>
<dbReference type="Proteomes" id="UP001295423">
    <property type="component" value="Unassembled WGS sequence"/>
</dbReference>
<dbReference type="PROSITE" id="PS50088">
    <property type="entry name" value="ANK_REPEAT"/>
    <property type="match status" value="3"/>
</dbReference>
<evidence type="ECO:0000313" key="5">
    <source>
        <dbReference type="Proteomes" id="UP001295423"/>
    </source>
</evidence>
<evidence type="ECO:0000256" key="2">
    <source>
        <dbReference type="ARBA" id="ARBA00023043"/>
    </source>
</evidence>
<comment type="caution">
    <text evidence="4">The sequence shown here is derived from an EMBL/GenBank/DDBJ whole genome shotgun (WGS) entry which is preliminary data.</text>
</comment>
<organism evidence="4 5">
    <name type="scientific">Cylindrotheca closterium</name>
    <dbReference type="NCBI Taxonomy" id="2856"/>
    <lineage>
        <taxon>Eukaryota</taxon>
        <taxon>Sar</taxon>
        <taxon>Stramenopiles</taxon>
        <taxon>Ochrophyta</taxon>
        <taxon>Bacillariophyta</taxon>
        <taxon>Bacillariophyceae</taxon>
        <taxon>Bacillariophycidae</taxon>
        <taxon>Bacillariales</taxon>
        <taxon>Bacillariaceae</taxon>
        <taxon>Cylindrotheca</taxon>
    </lineage>
</organism>
<feature type="repeat" description="ANK" evidence="3">
    <location>
        <begin position="106"/>
        <end position="145"/>
    </location>
</feature>
<dbReference type="InterPro" id="IPR036770">
    <property type="entry name" value="Ankyrin_rpt-contain_sf"/>
</dbReference>
<evidence type="ECO:0008006" key="6">
    <source>
        <dbReference type="Google" id="ProtNLM"/>
    </source>
</evidence>
<keyword evidence="5" id="KW-1185">Reference proteome</keyword>
<dbReference type="PANTHER" id="PTHR24180:SF45">
    <property type="entry name" value="POLY [ADP-RIBOSE] POLYMERASE TANKYRASE"/>
    <property type="match status" value="1"/>
</dbReference>
<keyword evidence="2 3" id="KW-0040">ANK repeat</keyword>
<keyword evidence="1" id="KW-0677">Repeat</keyword>
<reference evidence="4" key="1">
    <citation type="submission" date="2023-08" db="EMBL/GenBank/DDBJ databases">
        <authorList>
            <person name="Audoor S."/>
            <person name="Bilcke G."/>
        </authorList>
    </citation>
    <scope>NUCLEOTIDE SEQUENCE</scope>
</reference>
<dbReference type="SMART" id="SM00248">
    <property type="entry name" value="ANK"/>
    <property type="match status" value="3"/>
</dbReference>
<sequence length="431" mass="48248">MSNTPGSVLYRQSTTQQSMHEFQNKYGVTYRPPEWDKLLIACQKNNAQLVALLLTPKELGGEGISANHANAVDQSALHVACLWAHVDCVAILLKYGANVHARNKITSATPLHATCQSNRALKTGRRVQVVDLLVKAGANLDSRDQNDKLALDYVQDSDPDADQLRAMLSSTANLPASAFYYQLPQIEHSLIEGIKKKCTIDELELKLTELASVIDSRTNEEQDIQILPSKQSPMKELLERWMQCEDLDMFSLQALEAFIKHEYTCAGKAYKLYLEPKGPIDELVGQLCKAIVDRYKSIGKHLRDALLQEWIQGVALLRPCVMDTSSASALWLEMSRRNYLELANVWWETFRLDPTPIVGPQEMTPIHFAARSGNLEFTKLLVKIQTSKPDPKSIGYILAQKTNLGQTPLEAAKVNGKQDIVEWFESLQASS</sequence>